<comment type="caution">
    <text evidence="1">The sequence shown here is derived from an EMBL/GenBank/DDBJ whole genome shotgun (WGS) entry which is preliminary data.</text>
</comment>
<dbReference type="EMBL" id="CACRZD030000261">
    <property type="protein sequence ID" value="CAA6675258.1"/>
    <property type="molecule type" value="Genomic_DNA"/>
</dbReference>
<proteinExistence type="predicted"/>
<organism evidence="1 2">
    <name type="scientific">Spirodela intermedia</name>
    <name type="common">Intermediate duckweed</name>
    <dbReference type="NCBI Taxonomy" id="51605"/>
    <lineage>
        <taxon>Eukaryota</taxon>
        <taxon>Viridiplantae</taxon>
        <taxon>Streptophyta</taxon>
        <taxon>Embryophyta</taxon>
        <taxon>Tracheophyta</taxon>
        <taxon>Spermatophyta</taxon>
        <taxon>Magnoliopsida</taxon>
        <taxon>Liliopsida</taxon>
        <taxon>Araceae</taxon>
        <taxon>Lemnoideae</taxon>
        <taxon>Spirodela</taxon>
    </lineage>
</organism>
<evidence type="ECO:0000313" key="2">
    <source>
        <dbReference type="Proteomes" id="UP001189122"/>
    </source>
</evidence>
<reference evidence="2" key="1">
    <citation type="journal article" date="2020" name="Sci. Rep.">
        <title>Chromosome-scale genome assembly for the duckweed Spirodela intermedia, integrating cytogenetic maps, PacBio and Oxford Nanopore libraries.</title>
        <authorList>
            <person name="Hoang P.T.N."/>
            <person name="Fiebig A."/>
            <person name="Novak P."/>
            <person name="Macas J."/>
            <person name="Cao H.X."/>
            <person name="Stepanenko A."/>
            <person name="Chen G."/>
            <person name="Borisjuk N."/>
            <person name="Scholz U."/>
            <person name="Schubert I."/>
        </authorList>
    </citation>
    <scope>NUCLEOTIDE SEQUENCE [LARGE SCALE GENOMIC DNA]</scope>
</reference>
<sequence>MPSTASDGASAKGFCRNVSLSKYGTVVPSTCSS</sequence>
<keyword evidence="2" id="KW-1185">Reference proteome</keyword>
<accession>A0ABN7EBI5</accession>
<gene>
    <name evidence="1" type="ORF">SI7747_UN021600</name>
</gene>
<dbReference type="Proteomes" id="UP001189122">
    <property type="component" value="Unassembled WGS sequence"/>
</dbReference>
<name>A0ABN7EBI5_SPIIN</name>
<evidence type="ECO:0000313" key="1">
    <source>
        <dbReference type="EMBL" id="CAA6675258.1"/>
    </source>
</evidence>
<protein>
    <submittedName>
        <fullName evidence="1">Uncharacterized protein</fullName>
    </submittedName>
</protein>